<dbReference type="AlphaFoldDB" id="A0A1A9X3B1"/>
<reference evidence="6" key="1">
    <citation type="submission" date="2014-03" db="EMBL/GenBank/DDBJ databases">
        <authorList>
            <person name="Aksoy S."/>
            <person name="Warren W."/>
            <person name="Wilson R.K."/>
        </authorList>
    </citation>
    <scope>NUCLEOTIDE SEQUENCE [LARGE SCALE GENOMIC DNA]</scope>
    <source>
        <strain evidence="6">IAEA</strain>
    </source>
</reference>
<dbReference type="InterPro" id="IPR036872">
    <property type="entry name" value="CH_dom_sf"/>
</dbReference>
<dbReference type="GO" id="GO:0005737">
    <property type="term" value="C:cytoplasm"/>
    <property type="evidence" value="ECO:0007669"/>
    <property type="project" value="UniProtKB-SubCell"/>
</dbReference>
<reference evidence="5" key="2">
    <citation type="submission" date="2020-05" db="UniProtKB">
        <authorList>
            <consortium name="EnsemblMetazoa"/>
        </authorList>
    </citation>
    <scope>IDENTIFICATION</scope>
    <source>
        <strain evidence="5">IAEA</strain>
    </source>
</reference>
<keyword evidence="3" id="KW-0175">Coiled coil</keyword>
<evidence type="ECO:0000313" key="5">
    <source>
        <dbReference type="EnsemblMetazoa" id="GBRI042733-PA"/>
    </source>
</evidence>
<comment type="subcellular location">
    <subcellularLocation>
        <location evidence="1">Cytoplasm</location>
    </subcellularLocation>
</comment>
<organism evidence="5 6">
    <name type="scientific">Glossina brevipalpis</name>
    <dbReference type="NCBI Taxonomy" id="37001"/>
    <lineage>
        <taxon>Eukaryota</taxon>
        <taxon>Metazoa</taxon>
        <taxon>Ecdysozoa</taxon>
        <taxon>Arthropoda</taxon>
        <taxon>Hexapoda</taxon>
        <taxon>Insecta</taxon>
        <taxon>Pterygota</taxon>
        <taxon>Neoptera</taxon>
        <taxon>Endopterygota</taxon>
        <taxon>Diptera</taxon>
        <taxon>Brachycera</taxon>
        <taxon>Muscomorpha</taxon>
        <taxon>Hippoboscoidea</taxon>
        <taxon>Glossinidae</taxon>
        <taxon>Glossina</taxon>
    </lineage>
</organism>
<dbReference type="PANTHER" id="PTHR18947">
    <property type="entry name" value="HOOK PROTEINS"/>
    <property type="match status" value="1"/>
</dbReference>
<proteinExistence type="predicted"/>
<dbReference type="EnsemblMetazoa" id="GBRI042733-RA">
    <property type="protein sequence ID" value="GBRI042733-PA"/>
    <property type="gene ID" value="GBRI042733"/>
</dbReference>
<dbReference type="Proteomes" id="UP000091820">
    <property type="component" value="Unassembled WGS sequence"/>
</dbReference>
<keyword evidence="2" id="KW-0963">Cytoplasm</keyword>
<accession>A0A1A9X3B1</accession>
<dbReference type="PANTHER" id="PTHR18947:SF28">
    <property type="entry name" value="GIRDIN, ISOFORM A"/>
    <property type="match status" value="1"/>
</dbReference>
<dbReference type="VEuPathDB" id="VectorBase:GBRI042733"/>
<dbReference type="GO" id="GO:0005813">
    <property type="term" value="C:centrosome"/>
    <property type="evidence" value="ECO:0007669"/>
    <property type="project" value="TreeGrafter"/>
</dbReference>
<name>A0A1A9X3B1_9MUSC</name>
<evidence type="ECO:0000256" key="2">
    <source>
        <dbReference type="ARBA" id="ARBA00022490"/>
    </source>
</evidence>
<dbReference type="GO" id="GO:0031122">
    <property type="term" value="P:cytoplasmic microtubule organization"/>
    <property type="evidence" value="ECO:0007669"/>
    <property type="project" value="TreeGrafter"/>
</dbReference>
<evidence type="ECO:0000313" key="6">
    <source>
        <dbReference type="Proteomes" id="UP000091820"/>
    </source>
</evidence>
<dbReference type="GO" id="GO:0008017">
    <property type="term" value="F:microtubule binding"/>
    <property type="evidence" value="ECO:0007669"/>
    <property type="project" value="TreeGrafter"/>
</dbReference>
<protein>
    <recommendedName>
        <fullName evidence="4">HOOK N-terminal domain-containing protein</fullName>
    </recommendedName>
</protein>
<dbReference type="Pfam" id="PF19047">
    <property type="entry name" value="HOOK_N"/>
    <property type="match status" value="1"/>
</dbReference>
<evidence type="ECO:0000256" key="3">
    <source>
        <dbReference type="ARBA" id="ARBA00023054"/>
    </source>
</evidence>
<evidence type="ECO:0000256" key="1">
    <source>
        <dbReference type="ARBA" id="ARBA00004496"/>
    </source>
</evidence>
<dbReference type="SUPFAM" id="SSF116907">
    <property type="entry name" value="Hook domain"/>
    <property type="match status" value="1"/>
</dbReference>
<dbReference type="Gene3D" id="1.10.418.10">
    <property type="entry name" value="Calponin-like domain"/>
    <property type="match status" value="1"/>
</dbReference>
<dbReference type="GO" id="GO:0030705">
    <property type="term" value="P:cytoskeleton-dependent intracellular transport"/>
    <property type="evidence" value="ECO:0007669"/>
    <property type="project" value="InterPro"/>
</dbReference>
<dbReference type="InterPro" id="IPR043936">
    <property type="entry name" value="HOOK_N"/>
</dbReference>
<dbReference type="GO" id="GO:0051959">
    <property type="term" value="F:dynein light intermediate chain binding"/>
    <property type="evidence" value="ECO:0007669"/>
    <property type="project" value="TreeGrafter"/>
</dbReference>
<feature type="domain" description="HOOK N-terminal" evidence="4">
    <location>
        <begin position="17"/>
        <end position="95"/>
    </location>
</feature>
<keyword evidence="6" id="KW-1185">Reference proteome</keyword>
<sequence length="394" mass="45443">MEIKDLSGLPLAMARAKNFGCIVRNIKQLFEEDFGQTILLLPDCLTLRTKQGLEEMKLLLTLFLGAAVQCPNKEFFIGHIKELDVDTQRSLVELIKQVTVNHSLVLREESVEVLSAKDMYEHILRLTRGRANIYLRSASAACPESILNEATFSEKIQDTLNEPQEEYDKQTLERAVERSKILNLENQVESSSKKNERFQRLYESMQMRADHLEKIKGKTSGGYVHENARSLCKKLSKGKENLGENSVLLDKNSTEFYTLTRLMNSLVKSVDWNDLLQIRVTKLETINRSLRSQRDIDLQTISTLRNKLINETLAFNKVQHKLEELGLEFDYNADNNNQDLNVETIIAKFLHNPQTFNTARQIILNLSKQQEFLRHHPKVLNIMYDSAHPRKLSN</sequence>
<evidence type="ECO:0000259" key="4">
    <source>
        <dbReference type="Pfam" id="PF19047"/>
    </source>
</evidence>